<dbReference type="SUPFAM" id="SSF51621">
    <property type="entry name" value="Phosphoenolpyruvate/pyruvate domain"/>
    <property type="match status" value="1"/>
</dbReference>
<dbReference type="GO" id="GO:0016829">
    <property type="term" value="F:lyase activity"/>
    <property type="evidence" value="ECO:0007669"/>
    <property type="project" value="UniProtKB-KW"/>
</dbReference>
<dbReference type="PANTHER" id="PTHR32308:SF10">
    <property type="entry name" value="CITRATE LYASE SUBUNIT BETA"/>
    <property type="match status" value="1"/>
</dbReference>
<sequence>MARHPSLRLRPRRSVLYLPASNARALAKAPTLPVDAVVLDLEDAVAPEHKAAARESACEAVRSVDFGHREVAVRVNAPGTPWHADDVAALAAVGPDAVVVPKVGSADDVRGVVASLEAAGAPDRTAVWAMVETPAGVLHAEAVATAHERLTALVVGTNDLAHELGARPAPGRASLLTAVSLVLLAARAAGVVALDGVFNDVHDLEGLAAEARQGRDLGFDGKTVIHPGQVEVVNAVFTPDEAELEDARGVSAAFAAARAEGRAVATYRGRLVEQLHADDAARTLALAEAVRPRS</sequence>
<dbReference type="InterPro" id="IPR040442">
    <property type="entry name" value="Pyrv_kinase-like_dom_sf"/>
</dbReference>
<evidence type="ECO:0000256" key="2">
    <source>
        <dbReference type="ARBA" id="ARBA00022723"/>
    </source>
</evidence>
<dbReference type="InterPro" id="IPR005000">
    <property type="entry name" value="Aldolase/citrate-lyase_domain"/>
</dbReference>
<dbReference type="InterPro" id="IPR015813">
    <property type="entry name" value="Pyrv/PenolPyrv_kinase-like_dom"/>
</dbReference>
<dbReference type="Proteomes" id="UP000278440">
    <property type="component" value="Unassembled WGS sequence"/>
</dbReference>
<dbReference type="PIRSF" id="PIRSF015582">
    <property type="entry name" value="Cit_lyase_B"/>
    <property type="match status" value="1"/>
</dbReference>
<keyword evidence="3 5" id="KW-0460">Magnesium</keyword>
<keyword evidence="7" id="KW-0456">Lyase</keyword>
<feature type="binding site" evidence="5">
    <location>
        <position position="159"/>
    </location>
    <ligand>
        <name>Mg(2+)</name>
        <dbReference type="ChEBI" id="CHEBI:18420"/>
    </ligand>
</feature>
<name>A0A495XZ81_9MICO</name>
<evidence type="ECO:0000256" key="5">
    <source>
        <dbReference type="PIRSR" id="PIRSR015582-2"/>
    </source>
</evidence>
<reference evidence="7 8" key="1">
    <citation type="submission" date="2018-10" db="EMBL/GenBank/DDBJ databases">
        <title>Sequencing the genomes of 1000 actinobacteria strains.</title>
        <authorList>
            <person name="Klenk H.-P."/>
        </authorList>
    </citation>
    <scope>NUCLEOTIDE SEQUENCE [LARGE SCALE GENOMIC DNA]</scope>
    <source>
        <strain evidence="7 8">DSM 44267</strain>
    </source>
</reference>
<organism evidence="7 8">
    <name type="scientific">Terracoccus luteus</name>
    <dbReference type="NCBI Taxonomy" id="53356"/>
    <lineage>
        <taxon>Bacteria</taxon>
        <taxon>Bacillati</taxon>
        <taxon>Actinomycetota</taxon>
        <taxon>Actinomycetes</taxon>
        <taxon>Micrococcales</taxon>
        <taxon>Intrasporangiaceae</taxon>
        <taxon>Terracoccus</taxon>
    </lineage>
</organism>
<gene>
    <name evidence="7" type="ORF">DFJ68_2067</name>
</gene>
<proteinExistence type="predicted"/>
<dbReference type="RefSeq" id="WP_211333332.1">
    <property type="nucleotide sequence ID" value="NZ_RBXT01000001.1"/>
</dbReference>
<dbReference type="EMBL" id="RBXT01000001">
    <property type="protein sequence ID" value="RKT78619.1"/>
    <property type="molecule type" value="Genomic_DNA"/>
</dbReference>
<keyword evidence="8" id="KW-1185">Reference proteome</keyword>
<evidence type="ECO:0000256" key="3">
    <source>
        <dbReference type="ARBA" id="ARBA00022842"/>
    </source>
</evidence>
<feature type="binding site" evidence="4">
    <location>
        <position position="74"/>
    </location>
    <ligand>
        <name>substrate</name>
    </ligand>
</feature>
<comment type="caution">
    <text evidence="7">The sequence shown here is derived from an EMBL/GenBank/DDBJ whole genome shotgun (WGS) entry which is preliminary data.</text>
</comment>
<dbReference type="AlphaFoldDB" id="A0A495XZ81"/>
<feature type="domain" description="HpcH/HpaI aldolase/citrate lyase" evidence="6">
    <location>
        <begin position="13"/>
        <end position="227"/>
    </location>
</feature>
<dbReference type="GO" id="GO:0000287">
    <property type="term" value="F:magnesium ion binding"/>
    <property type="evidence" value="ECO:0007669"/>
    <property type="project" value="TreeGrafter"/>
</dbReference>
<evidence type="ECO:0000259" key="6">
    <source>
        <dbReference type="Pfam" id="PF03328"/>
    </source>
</evidence>
<comment type="cofactor">
    <cofactor evidence="1">
        <name>Mg(2+)</name>
        <dbReference type="ChEBI" id="CHEBI:18420"/>
    </cofactor>
</comment>
<keyword evidence="2 5" id="KW-0479">Metal-binding</keyword>
<dbReference type="PANTHER" id="PTHR32308">
    <property type="entry name" value="LYASE BETA SUBUNIT, PUTATIVE (AFU_ORTHOLOGUE AFUA_4G13030)-RELATED"/>
    <property type="match status" value="1"/>
</dbReference>
<protein>
    <submittedName>
        <fullName evidence="7">Citrate lyase subunit beta/citryl-CoA lyase</fullName>
    </submittedName>
</protein>
<dbReference type="Pfam" id="PF03328">
    <property type="entry name" value="HpcH_HpaI"/>
    <property type="match status" value="1"/>
</dbReference>
<dbReference type="InterPro" id="IPR011206">
    <property type="entry name" value="Citrate_lyase_beta/mcl1/mcl2"/>
</dbReference>
<feature type="binding site" evidence="5">
    <location>
        <position position="132"/>
    </location>
    <ligand>
        <name>Mg(2+)</name>
        <dbReference type="ChEBI" id="CHEBI:18420"/>
    </ligand>
</feature>
<feature type="binding site" evidence="4">
    <location>
        <position position="132"/>
    </location>
    <ligand>
        <name>substrate</name>
    </ligand>
</feature>
<evidence type="ECO:0000256" key="4">
    <source>
        <dbReference type="PIRSR" id="PIRSR015582-1"/>
    </source>
</evidence>
<dbReference type="GO" id="GO:0006107">
    <property type="term" value="P:oxaloacetate metabolic process"/>
    <property type="evidence" value="ECO:0007669"/>
    <property type="project" value="TreeGrafter"/>
</dbReference>
<evidence type="ECO:0000256" key="1">
    <source>
        <dbReference type="ARBA" id="ARBA00001946"/>
    </source>
</evidence>
<evidence type="ECO:0000313" key="8">
    <source>
        <dbReference type="Proteomes" id="UP000278440"/>
    </source>
</evidence>
<dbReference type="Gene3D" id="3.20.20.60">
    <property type="entry name" value="Phosphoenolpyruvate-binding domains"/>
    <property type="match status" value="1"/>
</dbReference>
<accession>A0A495XZ81</accession>
<evidence type="ECO:0000313" key="7">
    <source>
        <dbReference type="EMBL" id="RKT78619.1"/>
    </source>
</evidence>